<evidence type="ECO:0000256" key="3">
    <source>
        <dbReference type="ARBA" id="ARBA00022692"/>
    </source>
</evidence>
<feature type="transmembrane region" description="Helical" evidence="6">
    <location>
        <begin position="110"/>
        <end position="132"/>
    </location>
</feature>
<evidence type="ECO:0000313" key="8">
    <source>
        <dbReference type="EMBL" id="MDC8014870.1"/>
    </source>
</evidence>
<dbReference type="GO" id="GO:0015171">
    <property type="term" value="F:amino acid transmembrane transporter activity"/>
    <property type="evidence" value="ECO:0007669"/>
    <property type="project" value="TreeGrafter"/>
</dbReference>
<sequence>MTTELSAFAVLAFVSCITPGPNNALAAATGARFGGPAGLALASGVTVGCTGLVVLAAFGVAGAVAATPWLSRGLAIASTVYLGWLAWCLLRSDAGARREAARPPRFVEAVLFQFVNPKAWAIALAGTALVLASGDAYMLRLVAMCAIEIVICFASVMAWVMLGARLQHWLADARHRRAFNAVMAASLAACAFATLASAFQSAPV</sequence>
<evidence type="ECO:0000256" key="4">
    <source>
        <dbReference type="ARBA" id="ARBA00022989"/>
    </source>
</evidence>
<keyword evidence="3 6" id="KW-0812">Transmembrane</keyword>
<dbReference type="PANTHER" id="PTHR30086:SF20">
    <property type="entry name" value="ARGININE EXPORTER PROTEIN ARGO-RELATED"/>
    <property type="match status" value="1"/>
</dbReference>
<keyword evidence="4 6" id="KW-1133">Transmembrane helix</keyword>
<dbReference type="RefSeq" id="WP_263540890.1">
    <property type="nucleotide sequence ID" value="NZ_JAOVZO020000019.1"/>
</dbReference>
<protein>
    <submittedName>
        <fullName evidence="8">LysE family translocator</fullName>
    </submittedName>
</protein>
<feature type="transmembrane region" description="Helical" evidence="6">
    <location>
        <begin position="139"/>
        <end position="161"/>
    </location>
</feature>
<evidence type="ECO:0000256" key="2">
    <source>
        <dbReference type="ARBA" id="ARBA00022475"/>
    </source>
</evidence>
<dbReference type="Proteomes" id="UP001139971">
    <property type="component" value="Unassembled WGS sequence"/>
</dbReference>
<evidence type="ECO:0000256" key="1">
    <source>
        <dbReference type="ARBA" id="ARBA00004651"/>
    </source>
</evidence>
<feature type="chain" id="PRO_5040772398" evidence="7">
    <location>
        <begin position="27"/>
        <end position="204"/>
    </location>
</feature>
<dbReference type="Pfam" id="PF01810">
    <property type="entry name" value="LysE"/>
    <property type="match status" value="1"/>
</dbReference>
<accession>A0A9X3YP40</accession>
<keyword evidence="2" id="KW-1003">Cell membrane</keyword>
<evidence type="ECO:0000313" key="9">
    <source>
        <dbReference type="Proteomes" id="UP001139971"/>
    </source>
</evidence>
<evidence type="ECO:0000256" key="7">
    <source>
        <dbReference type="SAM" id="SignalP"/>
    </source>
</evidence>
<feature type="transmembrane region" description="Helical" evidence="6">
    <location>
        <begin position="42"/>
        <end position="66"/>
    </location>
</feature>
<dbReference type="AlphaFoldDB" id="A0A9X3YP40"/>
<keyword evidence="9" id="KW-1185">Reference proteome</keyword>
<dbReference type="GO" id="GO:0005886">
    <property type="term" value="C:plasma membrane"/>
    <property type="evidence" value="ECO:0007669"/>
    <property type="project" value="UniProtKB-SubCell"/>
</dbReference>
<gene>
    <name evidence="8" type="ORF">OD750_020175</name>
</gene>
<dbReference type="InterPro" id="IPR001123">
    <property type="entry name" value="LeuE-type"/>
</dbReference>
<feature type="transmembrane region" description="Helical" evidence="6">
    <location>
        <begin position="73"/>
        <end position="90"/>
    </location>
</feature>
<feature type="signal peptide" evidence="7">
    <location>
        <begin position="1"/>
        <end position="26"/>
    </location>
</feature>
<feature type="transmembrane region" description="Helical" evidence="6">
    <location>
        <begin position="181"/>
        <end position="199"/>
    </location>
</feature>
<keyword evidence="7" id="KW-0732">Signal</keyword>
<dbReference type="PANTHER" id="PTHR30086">
    <property type="entry name" value="ARGININE EXPORTER PROTEIN ARGO"/>
    <property type="match status" value="1"/>
</dbReference>
<comment type="subcellular location">
    <subcellularLocation>
        <location evidence="1">Cell membrane</location>
        <topology evidence="1">Multi-pass membrane protein</topology>
    </subcellularLocation>
</comment>
<name>A0A9X3YP40_9GAMM</name>
<comment type="caution">
    <text evidence="8">The sequence shown here is derived from an EMBL/GenBank/DDBJ whole genome shotgun (WGS) entry which is preliminary data.</text>
</comment>
<evidence type="ECO:0000256" key="6">
    <source>
        <dbReference type="SAM" id="Phobius"/>
    </source>
</evidence>
<keyword evidence="5 6" id="KW-0472">Membrane</keyword>
<reference evidence="8" key="1">
    <citation type="submission" date="2023-02" db="EMBL/GenBank/DDBJ databases">
        <title>Tahibacter soli sp. nov. isolated from soil.</title>
        <authorList>
            <person name="Baek J.H."/>
            <person name="Lee J.K."/>
            <person name="Choi D.G."/>
            <person name="Jeon C.O."/>
        </authorList>
    </citation>
    <scope>NUCLEOTIDE SEQUENCE</scope>
    <source>
        <strain evidence="8">BL</strain>
    </source>
</reference>
<evidence type="ECO:0000256" key="5">
    <source>
        <dbReference type="ARBA" id="ARBA00023136"/>
    </source>
</evidence>
<organism evidence="8 9">
    <name type="scientific">Tahibacter soli</name>
    <dbReference type="NCBI Taxonomy" id="2983605"/>
    <lineage>
        <taxon>Bacteria</taxon>
        <taxon>Pseudomonadati</taxon>
        <taxon>Pseudomonadota</taxon>
        <taxon>Gammaproteobacteria</taxon>
        <taxon>Lysobacterales</taxon>
        <taxon>Rhodanobacteraceae</taxon>
        <taxon>Tahibacter</taxon>
    </lineage>
</organism>
<dbReference type="GO" id="GO:0033228">
    <property type="term" value="P:cysteine export across plasma membrane"/>
    <property type="evidence" value="ECO:0007669"/>
    <property type="project" value="TreeGrafter"/>
</dbReference>
<dbReference type="EMBL" id="JAOVZO020000019">
    <property type="protein sequence ID" value="MDC8014870.1"/>
    <property type="molecule type" value="Genomic_DNA"/>
</dbReference>
<proteinExistence type="predicted"/>